<evidence type="ECO:0000313" key="4">
    <source>
        <dbReference type="Proteomes" id="UP000650511"/>
    </source>
</evidence>
<feature type="region of interest" description="Disordered" evidence="1">
    <location>
        <begin position="1"/>
        <end position="31"/>
    </location>
</feature>
<reference evidence="3" key="1">
    <citation type="journal article" date="2014" name="Int. J. Syst. Evol. Microbiol.">
        <title>Complete genome sequence of Corynebacterium casei LMG S-19264T (=DSM 44701T), isolated from a smear-ripened cheese.</title>
        <authorList>
            <consortium name="US DOE Joint Genome Institute (JGI-PGF)"/>
            <person name="Walter F."/>
            <person name="Albersmeier A."/>
            <person name="Kalinowski J."/>
            <person name="Ruckert C."/>
        </authorList>
    </citation>
    <scope>NUCLEOTIDE SEQUENCE</scope>
    <source>
        <strain evidence="3">CGMCC 1.14988</strain>
    </source>
</reference>
<proteinExistence type="predicted"/>
<dbReference type="Gene3D" id="3.40.630.30">
    <property type="match status" value="1"/>
</dbReference>
<dbReference type="InterPro" id="IPR000182">
    <property type="entry name" value="GNAT_dom"/>
</dbReference>
<dbReference type="InterPro" id="IPR016181">
    <property type="entry name" value="Acyl_CoA_acyltransferase"/>
</dbReference>
<name>A0A8J3AHP5_9ACTN</name>
<dbReference type="Proteomes" id="UP000650511">
    <property type="component" value="Unassembled WGS sequence"/>
</dbReference>
<protein>
    <recommendedName>
        <fullName evidence="2">N-acetyltransferase domain-containing protein</fullName>
    </recommendedName>
</protein>
<dbReference type="GO" id="GO:0016747">
    <property type="term" value="F:acyltransferase activity, transferring groups other than amino-acyl groups"/>
    <property type="evidence" value="ECO:0007669"/>
    <property type="project" value="InterPro"/>
</dbReference>
<dbReference type="SUPFAM" id="SSF55729">
    <property type="entry name" value="Acyl-CoA N-acyltransferases (Nat)"/>
    <property type="match status" value="1"/>
</dbReference>
<dbReference type="AlphaFoldDB" id="A0A8J3AHP5"/>
<keyword evidence="4" id="KW-1185">Reference proteome</keyword>
<organism evidence="3 4">
    <name type="scientific">Egicoccus halophilus</name>
    <dbReference type="NCBI Taxonomy" id="1670830"/>
    <lineage>
        <taxon>Bacteria</taxon>
        <taxon>Bacillati</taxon>
        <taxon>Actinomycetota</taxon>
        <taxon>Nitriliruptoria</taxon>
        <taxon>Egicoccales</taxon>
        <taxon>Egicoccaceae</taxon>
        <taxon>Egicoccus</taxon>
    </lineage>
</organism>
<evidence type="ECO:0000256" key="1">
    <source>
        <dbReference type="SAM" id="MobiDB-lite"/>
    </source>
</evidence>
<evidence type="ECO:0000259" key="2">
    <source>
        <dbReference type="PROSITE" id="PS51186"/>
    </source>
</evidence>
<accession>A0A8J3AHP5</accession>
<sequence>MTPESDPVDPDAVLPSPPGTGASDAEAVEPPLDHDAVAPDAWHRRVELRDGTAVLIRQIRPEDRDRLAAGFAELSPASRYLRFHSAVDELSEEQLTYLTEVDHVDHEALVAVDLDRPERAGVGVARYVREPYERETAEAAITVADAYHGQGAGTLLLGALAARARANGVRVFRNYVLAGNHAMLEVFDHLGARRERENEQLWRVDLPLPEDLDELADSAPGRAFAAAARGHRHLVSLFPPIWSRIKGRRRDREDDRRELEAVRDDVDPWLDPDG</sequence>
<dbReference type="Pfam" id="PF13302">
    <property type="entry name" value="Acetyltransf_3"/>
    <property type="match status" value="1"/>
</dbReference>
<feature type="domain" description="N-acetyltransferase" evidence="2">
    <location>
        <begin position="54"/>
        <end position="213"/>
    </location>
</feature>
<reference evidence="3" key="2">
    <citation type="submission" date="2020-09" db="EMBL/GenBank/DDBJ databases">
        <authorList>
            <person name="Sun Q."/>
            <person name="Zhou Y."/>
        </authorList>
    </citation>
    <scope>NUCLEOTIDE SEQUENCE</scope>
    <source>
        <strain evidence="3">CGMCC 1.14988</strain>
    </source>
</reference>
<dbReference type="RefSeq" id="WP_165404042.1">
    <property type="nucleotide sequence ID" value="NZ_BMHA01000018.1"/>
</dbReference>
<dbReference type="PROSITE" id="PS51186">
    <property type="entry name" value="GNAT"/>
    <property type="match status" value="1"/>
</dbReference>
<evidence type="ECO:0000313" key="3">
    <source>
        <dbReference type="EMBL" id="GGI09719.1"/>
    </source>
</evidence>
<dbReference type="EMBL" id="BMHA01000018">
    <property type="protein sequence ID" value="GGI09719.1"/>
    <property type="molecule type" value="Genomic_DNA"/>
</dbReference>
<comment type="caution">
    <text evidence="3">The sequence shown here is derived from an EMBL/GenBank/DDBJ whole genome shotgun (WGS) entry which is preliminary data.</text>
</comment>
<gene>
    <name evidence="3" type="ORF">GCM10011354_35470</name>
</gene>